<evidence type="ECO:0000313" key="3">
    <source>
        <dbReference type="EMBL" id="MCJ0764404.1"/>
    </source>
</evidence>
<dbReference type="Gene3D" id="3.40.190.150">
    <property type="entry name" value="Bordetella uptake gene, domain 1"/>
    <property type="match status" value="1"/>
</dbReference>
<comment type="caution">
    <text evidence="3">The sequence shown here is derived from an EMBL/GenBank/DDBJ whole genome shotgun (WGS) entry which is preliminary data.</text>
</comment>
<feature type="signal peptide" evidence="2">
    <location>
        <begin position="1"/>
        <end position="26"/>
    </location>
</feature>
<keyword evidence="2" id="KW-0732">Signal</keyword>
<dbReference type="Gene3D" id="3.40.190.10">
    <property type="entry name" value="Periplasmic binding protein-like II"/>
    <property type="match status" value="1"/>
</dbReference>
<dbReference type="PANTHER" id="PTHR42928">
    <property type="entry name" value="TRICARBOXYLATE-BINDING PROTEIN"/>
    <property type="match status" value="1"/>
</dbReference>
<accession>A0A9X2ANI0</accession>
<gene>
    <name evidence="3" type="ORF">MMF98_14395</name>
</gene>
<dbReference type="AlphaFoldDB" id="A0A9X2ANI0"/>
<dbReference type="PIRSF" id="PIRSF017082">
    <property type="entry name" value="YflP"/>
    <property type="match status" value="1"/>
</dbReference>
<evidence type="ECO:0000313" key="4">
    <source>
        <dbReference type="Proteomes" id="UP001139447"/>
    </source>
</evidence>
<protein>
    <submittedName>
        <fullName evidence="3">Tripartite tricarboxylate transporter substrate binding protein</fullName>
    </submittedName>
</protein>
<dbReference type="SUPFAM" id="SSF53850">
    <property type="entry name" value="Periplasmic binding protein-like II"/>
    <property type="match status" value="1"/>
</dbReference>
<dbReference type="InterPro" id="IPR005064">
    <property type="entry name" value="BUG"/>
</dbReference>
<sequence>MISSVRRALLPALAFAAATLSAGAQAQNFPNKPIKWVVGYPAGGGTDFLARTIAAQMSAQLGQQVVIDNRPGAGAIIGADITAKSPGDGYTVFTADNGVLVYNPALYKKLPYDPAKDFASIGLMARAPLMIVAAPTAGIKDAKELLDTLKKNPGKYSYGSPGNGSPHHLAMELLKSRTGLFVVHVPYRGAAPALQDVMGGQIPLMMVDTSSGMSAVKAGKLVPLVMLSAKRIPQLPEVPTMAELGYKDVEAYAWQGLVVPASTPRDVQLKLNAEMQAALNNPGVRKKLYDAAWDPVPSDAGMMVAYTAAETRVWHKLIKERGITLE</sequence>
<proteinExistence type="inferred from homology"/>
<dbReference type="Pfam" id="PF03401">
    <property type="entry name" value="TctC"/>
    <property type="match status" value="1"/>
</dbReference>
<dbReference type="InterPro" id="IPR042100">
    <property type="entry name" value="Bug_dom1"/>
</dbReference>
<dbReference type="PANTHER" id="PTHR42928:SF5">
    <property type="entry name" value="BLR1237 PROTEIN"/>
    <property type="match status" value="1"/>
</dbReference>
<reference evidence="3" key="1">
    <citation type="submission" date="2022-03" db="EMBL/GenBank/DDBJ databases">
        <authorList>
            <person name="Woo C.Y."/>
        </authorList>
    </citation>
    <scope>NUCLEOTIDE SEQUENCE</scope>
    <source>
        <strain evidence="3">CYS-02</strain>
    </source>
</reference>
<dbReference type="RefSeq" id="WP_243307406.1">
    <property type="nucleotide sequence ID" value="NZ_JALGBI010000001.1"/>
</dbReference>
<evidence type="ECO:0000256" key="2">
    <source>
        <dbReference type="SAM" id="SignalP"/>
    </source>
</evidence>
<feature type="chain" id="PRO_5040775072" evidence="2">
    <location>
        <begin position="27"/>
        <end position="326"/>
    </location>
</feature>
<comment type="similarity">
    <text evidence="1">Belongs to the UPF0065 (bug) family.</text>
</comment>
<evidence type="ECO:0000256" key="1">
    <source>
        <dbReference type="ARBA" id="ARBA00006987"/>
    </source>
</evidence>
<dbReference type="Proteomes" id="UP001139447">
    <property type="component" value="Unassembled WGS sequence"/>
</dbReference>
<keyword evidence="4" id="KW-1185">Reference proteome</keyword>
<name>A0A9X2ANI0_9BURK</name>
<dbReference type="CDD" id="cd13578">
    <property type="entry name" value="PBP2_Bug27"/>
    <property type="match status" value="1"/>
</dbReference>
<organism evidence="3 4">
    <name type="scientific">Variovorax terrae</name>
    <dbReference type="NCBI Taxonomy" id="2923278"/>
    <lineage>
        <taxon>Bacteria</taxon>
        <taxon>Pseudomonadati</taxon>
        <taxon>Pseudomonadota</taxon>
        <taxon>Betaproteobacteria</taxon>
        <taxon>Burkholderiales</taxon>
        <taxon>Comamonadaceae</taxon>
        <taxon>Variovorax</taxon>
    </lineage>
</organism>
<dbReference type="EMBL" id="JALGBI010000001">
    <property type="protein sequence ID" value="MCJ0764404.1"/>
    <property type="molecule type" value="Genomic_DNA"/>
</dbReference>